<proteinExistence type="inferred from homology"/>
<dbReference type="CDD" id="cd02869">
    <property type="entry name" value="PseudoU_synth_RluA_like"/>
    <property type="match status" value="1"/>
</dbReference>
<sequence length="224" mass="25398">MYDLVANETDFLVVDKHPGVDFHSQSGEAGLAAQLQQNLGYPVFAVHRLDTLTSGLLLFAKSSEAAHQLAKRFSERRIQKFYLAIAKGKPTKKQGKIQGDMAKSRRGQFKLMRSQDNPAITRFYSHALQEGLRLYLLKPETGKTHQLRVALASLGTPILGDQRYGGDDADRGYLHAYCLSFEYNSTHYHYRSPPSQGKMFLTDNCQSCINTEWFSPEHLDWPTR</sequence>
<comment type="similarity">
    <text evidence="1">Belongs to the pseudouridine synthase RluA family.</text>
</comment>
<reference evidence="3 4" key="2">
    <citation type="journal article" date="2015" name="Syst. Appl. Microbiol.">
        <title>Nitrincola nitratireducens sp. nov. isolated from a haloalkaline crater lake.</title>
        <authorList>
            <person name="Singh A."/>
            <person name="Vaidya B."/>
            <person name="Tanuku N.R."/>
            <person name="Pinnaka A.K."/>
        </authorList>
    </citation>
    <scope>NUCLEOTIDE SEQUENCE [LARGE SCALE GENOMIC DNA]</scope>
    <source>
        <strain evidence="3 4">AK23</strain>
    </source>
</reference>
<organism evidence="3 4">
    <name type="scientific">Nitrincola nitratireducens</name>
    <dbReference type="NCBI Taxonomy" id="1229521"/>
    <lineage>
        <taxon>Bacteria</taxon>
        <taxon>Pseudomonadati</taxon>
        <taxon>Pseudomonadota</taxon>
        <taxon>Gammaproteobacteria</taxon>
        <taxon>Oceanospirillales</taxon>
        <taxon>Oceanospirillaceae</taxon>
        <taxon>Nitrincola</taxon>
    </lineage>
</organism>
<feature type="domain" description="Pseudouridine synthase RsuA/RluA-like" evidence="2">
    <location>
        <begin position="10"/>
        <end position="153"/>
    </location>
</feature>
<dbReference type="GO" id="GO:0000455">
    <property type="term" value="P:enzyme-directed rRNA pseudouridine synthesis"/>
    <property type="evidence" value="ECO:0007669"/>
    <property type="project" value="TreeGrafter"/>
</dbReference>
<dbReference type="InterPro" id="IPR020103">
    <property type="entry name" value="PsdUridine_synth_cat_dom_sf"/>
</dbReference>
<dbReference type="STRING" id="1229521.D791_02234"/>
<dbReference type="GO" id="GO:0003723">
    <property type="term" value="F:RNA binding"/>
    <property type="evidence" value="ECO:0007669"/>
    <property type="project" value="InterPro"/>
</dbReference>
<evidence type="ECO:0000256" key="1">
    <source>
        <dbReference type="ARBA" id="ARBA00010876"/>
    </source>
</evidence>
<dbReference type="InterPro" id="IPR006145">
    <property type="entry name" value="PsdUridine_synth_RsuA/RluA"/>
</dbReference>
<dbReference type="PROSITE" id="PS01129">
    <property type="entry name" value="PSI_RLU"/>
    <property type="match status" value="1"/>
</dbReference>
<keyword evidence="3" id="KW-0413">Isomerase</keyword>
<reference evidence="4" key="1">
    <citation type="submission" date="2012-11" db="EMBL/GenBank/DDBJ databases">
        <authorList>
            <person name="Singh A."/>
            <person name="Pinnaka A.K."/>
            <person name="Vaidya B."/>
        </authorList>
    </citation>
    <scope>NUCLEOTIDE SEQUENCE [LARGE SCALE GENOMIC DNA]</scope>
    <source>
        <strain evidence="4">AK23</strain>
    </source>
</reference>
<name>W9UUY4_9GAMM</name>
<dbReference type="SUPFAM" id="SSF55120">
    <property type="entry name" value="Pseudouridine synthase"/>
    <property type="match status" value="1"/>
</dbReference>
<evidence type="ECO:0000313" key="4">
    <source>
        <dbReference type="Proteomes" id="UP000019464"/>
    </source>
</evidence>
<dbReference type="EC" id="5.4.99.28" evidence="3"/>
<evidence type="ECO:0000313" key="3">
    <source>
        <dbReference type="EMBL" id="EXJ10869.1"/>
    </source>
</evidence>
<dbReference type="PATRIC" id="fig|1229521.3.peg.2272"/>
<dbReference type="GO" id="GO:0160151">
    <property type="term" value="F:tRNA pseudouridine(32) synthase activity"/>
    <property type="evidence" value="ECO:0007669"/>
    <property type="project" value="UniProtKB-EC"/>
</dbReference>
<keyword evidence="4" id="KW-1185">Reference proteome</keyword>
<dbReference type="EMBL" id="AONB01000010">
    <property type="protein sequence ID" value="EXJ10869.1"/>
    <property type="molecule type" value="Genomic_DNA"/>
</dbReference>
<dbReference type="PANTHER" id="PTHR21600">
    <property type="entry name" value="MITOCHONDRIAL RNA PSEUDOURIDINE SYNTHASE"/>
    <property type="match status" value="1"/>
</dbReference>
<dbReference type="NCBIfam" id="TIGR01621">
    <property type="entry name" value="RluA-like"/>
    <property type="match status" value="1"/>
</dbReference>
<dbReference type="Gene3D" id="3.30.2350.10">
    <property type="entry name" value="Pseudouridine synthase"/>
    <property type="match status" value="1"/>
</dbReference>
<dbReference type="InterPro" id="IPR006508">
    <property type="entry name" value="PsdUridine_synth_RluA-like"/>
</dbReference>
<dbReference type="InterPro" id="IPR050188">
    <property type="entry name" value="RluA_PseudoU_synthase"/>
</dbReference>
<protein>
    <submittedName>
        <fullName evidence="3">Ribosomal large subunit pseudouridine synthase A</fullName>
        <ecNumber evidence="3">5.4.99.28</ecNumber>
    </submittedName>
</protein>
<dbReference type="OrthoDB" id="9807829at2"/>
<dbReference type="PANTHER" id="PTHR21600:SF87">
    <property type="entry name" value="RNA PSEUDOURIDYLATE SYNTHASE DOMAIN-CONTAINING PROTEIN 1"/>
    <property type="match status" value="1"/>
</dbReference>
<gene>
    <name evidence="3" type="primary">rluA_2</name>
    <name evidence="3" type="ORF">D791_02234</name>
</gene>
<dbReference type="RefSeq" id="WP_036511150.1">
    <property type="nucleotide sequence ID" value="NZ_AONB01000010.1"/>
</dbReference>
<dbReference type="InterPro" id="IPR006224">
    <property type="entry name" value="PsdUridine_synth_RluA-like_CS"/>
</dbReference>
<comment type="caution">
    <text evidence="3">The sequence shown here is derived from an EMBL/GenBank/DDBJ whole genome shotgun (WGS) entry which is preliminary data.</text>
</comment>
<evidence type="ECO:0000259" key="2">
    <source>
        <dbReference type="Pfam" id="PF00849"/>
    </source>
</evidence>
<dbReference type="Proteomes" id="UP000019464">
    <property type="component" value="Unassembled WGS sequence"/>
</dbReference>
<accession>W9UUY4</accession>
<dbReference type="AlphaFoldDB" id="W9UUY4"/>
<dbReference type="Pfam" id="PF00849">
    <property type="entry name" value="PseudoU_synth_2"/>
    <property type="match status" value="1"/>
</dbReference>